<evidence type="ECO:0000256" key="2">
    <source>
        <dbReference type="ARBA" id="ARBA00006375"/>
    </source>
</evidence>
<name>A0ABM3I2F9_ZIZJJ</name>
<dbReference type="Gene3D" id="1.50.40.10">
    <property type="entry name" value="Mitochondrial carrier domain"/>
    <property type="match status" value="2"/>
</dbReference>
<evidence type="ECO:0000256" key="5">
    <source>
        <dbReference type="ARBA" id="ARBA00022737"/>
    </source>
</evidence>
<evidence type="ECO:0000313" key="12">
    <source>
        <dbReference type="RefSeq" id="XP_060669723.1"/>
    </source>
</evidence>
<evidence type="ECO:0000256" key="1">
    <source>
        <dbReference type="ARBA" id="ARBA00004141"/>
    </source>
</evidence>
<evidence type="ECO:0000313" key="10">
    <source>
        <dbReference type="Proteomes" id="UP001652623"/>
    </source>
</evidence>
<evidence type="ECO:0000256" key="3">
    <source>
        <dbReference type="ARBA" id="ARBA00022448"/>
    </source>
</evidence>
<evidence type="ECO:0000256" key="9">
    <source>
        <dbReference type="RuleBase" id="RU000488"/>
    </source>
</evidence>
<dbReference type="Pfam" id="PF00153">
    <property type="entry name" value="Mito_carr"/>
    <property type="match status" value="2"/>
</dbReference>
<accession>A0ABM3I2F9</accession>
<dbReference type="RefSeq" id="XP_060669723.1">
    <property type="nucleotide sequence ID" value="XM_060813740.1"/>
</dbReference>
<keyword evidence="3 9" id="KW-0813">Transport</keyword>
<feature type="repeat" description="Solcar" evidence="8">
    <location>
        <begin position="8"/>
        <end position="94"/>
    </location>
</feature>
<evidence type="ECO:0000256" key="6">
    <source>
        <dbReference type="ARBA" id="ARBA00022989"/>
    </source>
</evidence>
<proteinExistence type="inferred from homology"/>
<dbReference type="PANTHER" id="PTHR45667">
    <property type="entry name" value="S-ADENOSYLMETHIONINE MITOCHONDRIAL CARRIER PROTEIN"/>
    <property type="match status" value="1"/>
</dbReference>
<dbReference type="GeneID" id="107429037"/>
<gene>
    <name evidence="11 12" type="primary">LOC107429037</name>
</gene>
<comment type="subcellular location">
    <subcellularLocation>
        <location evidence="1">Membrane</location>
        <topology evidence="1">Multi-pass membrane protein</topology>
    </subcellularLocation>
</comment>
<evidence type="ECO:0000256" key="4">
    <source>
        <dbReference type="ARBA" id="ARBA00022692"/>
    </source>
</evidence>
<keyword evidence="5" id="KW-0677">Repeat</keyword>
<dbReference type="Proteomes" id="UP001652623">
    <property type="component" value="Chromosome 12"/>
</dbReference>
<evidence type="ECO:0000256" key="7">
    <source>
        <dbReference type="ARBA" id="ARBA00023136"/>
    </source>
</evidence>
<evidence type="ECO:0000256" key="8">
    <source>
        <dbReference type="PROSITE-ProRule" id="PRU00282"/>
    </source>
</evidence>
<keyword evidence="6" id="KW-1133">Transmembrane helix</keyword>
<sequence length="383" mass="41396">MDDLLNNQIFAIHAIAAAGSVTLGTALTYPLDTIKVLVQVGSGSNKPLTTTQAINRIRSLSGNSGLYNGFGWLALGRVLGVGTRFGIYEILTAFYKDGREDNYIYVSEALMAGIVSGAVESLISSPFELIKLRAQVATASRVPSSASSTKKVAVSPIIERLLRGYTPDMKTLNCSAGLLSTLTSKHPNMMGALQEYPWMMTGSGRPPSVSNVTRPSQIISLEGWEALWRGLGSGVVRDSVFGGIFFSSWQFLHQALLYWKAAGMNPPPRSDDEIPPLSPLAVSLTAGISGSVAAAASHGFDTAKCRSQCIVLPKFVFLERKLLKWRRPGNRFERVTGIHPADRNVLFNGIWLRVARSGIASFMIVGSYFLAVDHLVSRGTKLT</sequence>
<protein>
    <submittedName>
        <fullName evidence="11 12">Mitochondrial arginine transporter BAC2</fullName>
    </submittedName>
</protein>
<organism evidence="10 11">
    <name type="scientific">Ziziphus jujuba</name>
    <name type="common">Chinese jujube</name>
    <name type="synonym">Ziziphus sativa</name>
    <dbReference type="NCBI Taxonomy" id="326968"/>
    <lineage>
        <taxon>Eukaryota</taxon>
        <taxon>Viridiplantae</taxon>
        <taxon>Streptophyta</taxon>
        <taxon>Embryophyta</taxon>
        <taxon>Tracheophyta</taxon>
        <taxon>Spermatophyta</taxon>
        <taxon>Magnoliopsida</taxon>
        <taxon>eudicotyledons</taxon>
        <taxon>Gunneridae</taxon>
        <taxon>Pentapetalae</taxon>
        <taxon>rosids</taxon>
        <taxon>fabids</taxon>
        <taxon>Rosales</taxon>
        <taxon>Rhamnaceae</taxon>
        <taxon>Paliureae</taxon>
        <taxon>Ziziphus</taxon>
    </lineage>
</organism>
<dbReference type="InterPro" id="IPR023395">
    <property type="entry name" value="MCP_dom_sf"/>
</dbReference>
<dbReference type="RefSeq" id="XP_048319214.2">
    <property type="nucleotide sequence ID" value="XM_048463257.2"/>
</dbReference>
<keyword evidence="10" id="KW-1185">Reference proteome</keyword>
<keyword evidence="4 8" id="KW-0812">Transmembrane</keyword>
<reference evidence="11 12" key="1">
    <citation type="submission" date="2025-05" db="UniProtKB">
        <authorList>
            <consortium name="RefSeq"/>
        </authorList>
    </citation>
    <scope>IDENTIFICATION</scope>
    <source>
        <tissue evidence="11 12">Seedling</tissue>
    </source>
</reference>
<comment type="similarity">
    <text evidence="2 9">Belongs to the mitochondrial carrier (TC 2.A.29) family.</text>
</comment>
<dbReference type="PROSITE" id="PS50920">
    <property type="entry name" value="SOLCAR"/>
    <property type="match status" value="1"/>
</dbReference>
<keyword evidence="7 8" id="KW-0472">Membrane</keyword>
<dbReference type="SUPFAM" id="SSF103506">
    <property type="entry name" value="Mitochondrial carrier"/>
    <property type="match status" value="1"/>
</dbReference>
<dbReference type="InterPro" id="IPR018108">
    <property type="entry name" value="MCP_transmembrane"/>
</dbReference>
<evidence type="ECO:0000313" key="11">
    <source>
        <dbReference type="RefSeq" id="XP_048319214.2"/>
    </source>
</evidence>